<organism evidence="3 4">
    <name type="scientific">Neocallimastix californiae</name>
    <dbReference type="NCBI Taxonomy" id="1754190"/>
    <lineage>
        <taxon>Eukaryota</taxon>
        <taxon>Fungi</taxon>
        <taxon>Fungi incertae sedis</taxon>
        <taxon>Chytridiomycota</taxon>
        <taxon>Chytridiomycota incertae sedis</taxon>
        <taxon>Neocallimastigomycetes</taxon>
        <taxon>Neocallimastigales</taxon>
        <taxon>Neocallimastigaceae</taxon>
        <taxon>Neocallimastix</taxon>
    </lineage>
</organism>
<feature type="region of interest" description="Disordered" evidence="1">
    <location>
        <begin position="319"/>
        <end position="340"/>
    </location>
</feature>
<feature type="compositionally biased region" description="Acidic residues" evidence="1">
    <location>
        <begin position="119"/>
        <end position="131"/>
    </location>
</feature>
<dbReference type="OrthoDB" id="5594015at2759"/>
<accession>A0A1Y1XRR0</accession>
<dbReference type="PANTHER" id="PTHR28670:SF1">
    <property type="entry name" value="UV-STIMULATED SCAFFOLD PROTEIN A"/>
    <property type="match status" value="1"/>
</dbReference>
<evidence type="ECO:0000256" key="1">
    <source>
        <dbReference type="SAM" id="MobiDB-lite"/>
    </source>
</evidence>
<evidence type="ECO:0000313" key="4">
    <source>
        <dbReference type="Proteomes" id="UP000193920"/>
    </source>
</evidence>
<dbReference type="InterPro" id="IPR018610">
    <property type="entry name" value="UVSSA"/>
</dbReference>
<dbReference type="GO" id="GO:0009411">
    <property type="term" value="P:response to UV"/>
    <property type="evidence" value="ECO:0007669"/>
    <property type="project" value="InterPro"/>
</dbReference>
<proteinExistence type="predicted"/>
<dbReference type="STRING" id="1754190.A0A1Y1XRR0"/>
<protein>
    <recommendedName>
        <fullName evidence="2">UV-stimulated scaffold protein A C-terminal domain-containing protein</fullName>
    </recommendedName>
</protein>
<dbReference type="GO" id="GO:0005694">
    <property type="term" value="C:chromosome"/>
    <property type="evidence" value="ECO:0007669"/>
    <property type="project" value="TreeGrafter"/>
</dbReference>
<evidence type="ECO:0000313" key="3">
    <source>
        <dbReference type="EMBL" id="ORX88186.1"/>
    </source>
</evidence>
<reference evidence="3 4" key="1">
    <citation type="submission" date="2016-08" db="EMBL/GenBank/DDBJ databases">
        <title>A Parts List for Fungal Cellulosomes Revealed by Comparative Genomics.</title>
        <authorList>
            <consortium name="DOE Joint Genome Institute"/>
            <person name="Haitjema C.H."/>
            <person name="Gilmore S.P."/>
            <person name="Henske J.K."/>
            <person name="Solomon K.V."/>
            <person name="De Groot R."/>
            <person name="Kuo A."/>
            <person name="Mondo S.J."/>
            <person name="Salamov A.A."/>
            <person name="Labutti K."/>
            <person name="Zhao Z."/>
            <person name="Chiniquy J."/>
            <person name="Barry K."/>
            <person name="Brewer H.M."/>
            <person name="Purvine S.O."/>
            <person name="Wright A.T."/>
            <person name="Boxma B."/>
            <person name="Van Alen T."/>
            <person name="Hackstein J.H."/>
            <person name="Baker S.E."/>
            <person name="Grigoriev I.V."/>
            <person name="O'Malley M.A."/>
        </authorList>
    </citation>
    <scope>NUCLEOTIDE SEQUENCE [LARGE SCALE GENOMIC DNA]</scope>
    <source>
        <strain evidence="3 4">G1</strain>
    </source>
</reference>
<dbReference type="Pfam" id="PF09740">
    <property type="entry name" value="DUF2043"/>
    <property type="match status" value="1"/>
</dbReference>
<dbReference type="InterPro" id="IPR049431">
    <property type="entry name" value="UVSSA_C"/>
</dbReference>
<dbReference type="AlphaFoldDB" id="A0A1Y1XRR0"/>
<evidence type="ECO:0000259" key="2">
    <source>
        <dbReference type="Pfam" id="PF09740"/>
    </source>
</evidence>
<feature type="region of interest" description="Disordered" evidence="1">
    <location>
        <begin position="98"/>
        <end position="131"/>
    </location>
</feature>
<gene>
    <name evidence="3" type="ORF">LY90DRAFT_521346</name>
</gene>
<feature type="domain" description="UV-stimulated scaffold protein A C-terminal" evidence="2">
    <location>
        <begin position="222"/>
        <end position="324"/>
    </location>
</feature>
<comment type="caution">
    <text evidence="3">The sequence shown here is derived from an EMBL/GenBank/DDBJ whole genome shotgun (WGS) entry which is preliminary data.</text>
</comment>
<name>A0A1Y1XRR0_9FUNG</name>
<dbReference type="GO" id="GO:0006283">
    <property type="term" value="P:transcription-coupled nucleotide-excision repair"/>
    <property type="evidence" value="ECO:0007669"/>
    <property type="project" value="TreeGrafter"/>
</dbReference>
<sequence>DNKKVIYPLVITPNQDELLKNLNIKETSENTILFQKLREYYNQIKTEKLKDINNLILKANSIEINDINKKNETLYTLNVWKKKLSDVKDKYDKILKNKGKEKDGDEDGELEKELFGSESESDEFNEDDEDDEVFEEVPLDIQINKKEKQTKESNANVISTDSSYNKIFNIDYSNYEDIEKDPTVLNIKQFKSEYLKLEENQNNNEYIIPENISDDLKELYKTAPVVEFNDDLLYWGRTKIQFNEFSGMERSHRFFGVSEGNNYISDESLERLQKRAIFFPKKKSVVYPECRAKMPNGTLCKRRDMYNCPYHGKIIPRDDEGNPILNKTENSDDNESTNDKKILNINNNEQCNSKKRRINEKNSSDSSHLIDIKKINNTPKNRIMNTLRKKEKKGNIDAVLKYDAKMKYRNRKAFSWN</sequence>
<feature type="non-terminal residue" evidence="3">
    <location>
        <position position="1"/>
    </location>
</feature>
<dbReference type="GO" id="GO:0000993">
    <property type="term" value="F:RNA polymerase II complex binding"/>
    <property type="evidence" value="ECO:0007669"/>
    <property type="project" value="TreeGrafter"/>
</dbReference>
<keyword evidence="4" id="KW-1185">Reference proteome</keyword>
<dbReference type="Proteomes" id="UP000193920">
    <property type="component" value="Unassembled WGS sequence"/>
</dbReference>
<dbReference type="EMBL" id="MCOG01001186">
    <property type="protein sequence ID" value="ORX88186.1"/>
    <property type="molecule type" value="Genomic_DNA"/>
</dbReference>
<dbReference type="PANTHER" id="PTHR28670">
    <property type="entry name" value="UV-STIMULATED SCAFFOLD PROTEIN A"/>
    <property type="match status" value="1"/>
</dbReference>